<feature type="transmembrane region" description="Helical" evidence="6">
    <location>
        <begin position="246"/>
        <end position="266"/>
    </location>
</feature>
<feature type="transmembrane region" description="Helical" evidence="6">
    <location>
        <begin position="72"/>
        <end position="91"/>
    </location>
</feature>
<reference evidence="7" key="1">
    <citation type="submission" date="2020-03" db="EMBL/GenBank/DDBJ databases">
        <title>Solimonas marina sp. nov., isolated from deep seawater of the Pacific Ocean.</title>
        <authorList>
            <person name="Liu X."/>
            <person name="Lai Q."/>
            <person name="Sun F."/>
            <person name="Gai Y."/>
            <person name="Li G."/>
            <person name="Shao Z."/>
        </authorList>
    </citation>
    <scope>NUCLEOTIDE SEQUENCE</scope>
    <source>
        <strain evidence="7">C16B3</strain>
    </source>
</reference>
<accession>A0A969WC17</accession>
<evidence type="ECO:0000256" key="5">
    <source>
        <dbReference type="ARBA" id="ARBA00023136"/>
    </source>
</evidence>
<keyword evidence="4 6" id="KW-1133">Transmembrane helix</keyword>
<feature type="transmembrane region" description="Helical" evidence="6">
    <location>
        <begin position="216"/>
        <end position="234"/>
    </location>
</feature>
<evidence type="ECO:0000256" key="4">
    <source>
        <dbReference type="ARBA" id="ARBA00022989"/>
    </source>
</evidence>
<keyword evidence="3 6" id="KW-0812">Transmembrane</keyword>
<keyword evidence="8" id="KW-1185">Reference proteome</keyword>
<feature type="transmembrane region" description="Helical" evidence="6">
    <location>
        <begin position="150"/>
        <end position="180"/>
    </location>
</feature>
<dbReference type="PANTHER" id="PTHR43701:SF2">
    <property type="entry name" value="MEMBRANE TRANSPORTER PROTEIN YJNA-RELATED"/>
    <property type="match status" value="1"/>
</dbReference>
<evidence type="ECO:0000256" key="6">
    <source>
        <dbReference type="RuleBase" id="RU363041"/>
    </source>
</evidence>
<evidence type="ECO:0000313" key="7">
    <source>
        <dbReference type="EMBL" id="NKF23268.1"/>
    </source>
</evidence>
<sequence length="267" mass="27647">MQELGLILAGLIVGSAVGATGVGGGSLMTPILILFCGIKPTIAVGTDLLYASLSKAFGVALHGRNGSVDWKIVMWLSAGSLPATAVTLLVLHHLRPGPSLDHLIQGVLAAAIIVTASFTLLQEPIRRWMGRHGVAVGDDALQRLQRPLTLLAGVLIGTLVTISSVGAGVIGMMILLLLYPRHEPVKLVGSDLAHAVLITGIAGLGHAGIGAVDYRMLGLLLVGALPGIWLGTRLGFRMSPLLLKRAVAGFLVFIGVTMAAKAWALAH</sequence>
<evidence type="ECO:0000256" key="2">
    <source>
        <dbReference type="ARBA" id="ARBA00009142"/>
    </source>
</evidence>
<dbReference type="Pfam" id="PF01925">
    <property type="entry name" value="TauE"/>
    <property type="match status" value="1"/>
</dbReference>
<proteinExistence type="inferred from homology"/>
<dbReference type="PANTHER" id="PTHR43701">
    <property type="entry name" value="MEMBRANE TRANSPORTER PROTEIN MJ0441-RELATED"/>
    <property type="match status" value="1"/>
</dbReference>
<name>A0A969WC17_9GAMM</name>
<protein>
    <recommendedName>
        <fullName evidence="6">Probable membrane transporter protein</fullName>
    </recommendedName>
</protein>
<keyword evidence="6" id="KW-1003">Cell membrane</keyword>
<dbReference type="GO" id="GO:0005886">
    <property type="term" value="C:plasma membrane"/>
    <property type="evidence" value="ECO:0007669"/>
    <property type="project" value="UniProtKB-SubCell"/>
</dbReference>
<dbReference type="InterPro" id="IPR051598">
    <property type="entry name" value="TSUP/Inactive_protease-like"/>
</dbReference>
<organism evidence="7 8">
    <name type="scientific">Solimonas marina</name>
    <dbReference type="NCBI Taxonomy" id="2714601"/>
    <lineage>
        <taxon>Bacteria</taxon>
        <taxon>Pseudomonadati</taxon>
        <taxon>Pseudomonadota</taxon>
        <taxon>Gammaproteobacteria</taxon>
        <taxon>Nevskiales</taxon>
        <taxon>Nevskiaceae</taxon>
        <taxon>Solimonas</taxon>
    </lineage>
</organism>
<keyword evidence="5 6" id="KW-0472">Membrane</keyword>
<feature type="transmembrane region" description="Helical" evidence="6">
    <location>
        <begin position="28"/>
        <end position="51"/>
    </location>
</feature>
<feature type="transmembrane region" description="Helical" evidence="6">
    <location>
        <begin position="192"/>
        <end position="209"/>
    </location>
</feature>
<comment type="similarity">
    <text evidence="2 6">Belongs to the 4-toluene sulfonate uptake permease (TSUP) (TC 2.A.102) family.</text>
</comment>
<feature type="transmembrane region" description="Helical" evidence="6">
    <location>
        <begin position="103"/>
        <end position="121"/>
    </location>
</feature>
<dbReference type="Proteomes" id="UP000653472">
    <property type="component" value="Unassembled WGS sequence"/>
</dbReference>
<evidence type="ECO:0000256" key="3">
    <source>
        <dbReference type="ARBA" id="ARBA00022692"/>
    </source>
</evidence>
<evidence type="ECO:0000256" key="1">
    <source>
        <dbReference type="ARBA" id="ARBA00004141"/>
    </source>
</evidence>
<dbReference type="AlphaFoldDB" id="A0A969WC17"/>
<gene>
    <name evidence="7" type="ORF">G7Y82_13180</name>
</gene>
<evidence type="ECO:0000313" key="8">
    <source>
        <dbReference type="Proteomes" id="UP000653472"/>
    </source>
</evidence>
<dbReference type="EMBL" id="JAAVXB010000007">
    <property type="protein sequence ID" value="NKF23268.1"/>
    <property type="molecule type" value="Genomic_DNA"/>
</dbReference>
<comment type="caution">
    <text evidence="7">The sequence shown here is derived from an EMBL/GenBank/DDBJ whole genome shotgun (WGS) entry which is preliminary data.</text>
</comment>
<dbReference type="InterPro" id="IPR002781">
    <property type="entry name" value="TM_pro_TauE-like"/>
</dbReference>
<comment type="subcellular location">
    <subcellularLocation>
        <location evidence="6">Cell membrane</location>
        <topology evidence="6">Multi-pass membrane protein</topology>
    </subcellularLocation>
    <subcellularLocation>
        <location evidence="1">Membrane</location>
        <topology evidence="1">Multi-pass membrane protein</topology>
    </subcellularLocation>
</comment>